<dbReference type="Pfam" id="PF01652">
    <property type="entry name" value="IF4E"/>
    <property type="match status" value="1"/>
</dbReference>
<comment type="caution">
    <text evidence="7">The sequence shown here is derived from an EMBL/GenBank/DDBJ whole genome shotgun (WGS) entry which is preliminary data.</text>
</comment>
<feature type="compositionally biased region" description="Polar residues" evidence="6">
    <location>
        <begin position="1"/>
        <end position="17"/>
    </location>
</feature>
<evidence type="ECO:0000256" key="4">
    <source>
        <dbReference type="ARBA" id="ARBA00022917"/>
    </source>
</evidence>
<dbReference type="InterPro" id="IPR023398">
    <property type="entry name" value="TIF_eIF4e-like"/>
</dbReference>
<evidence type="ECO:0000256" key="2">
    <source>
        <dbReference type="ARBA" id="ARBA00022845"/>
    </source>
</evidence>
<feature type="compositionally biased region" description="Low complexity" evidence="6">
    <location>
        <begin position="92"/>
        <end position="104"/>
    </location>
</feature>
<dbReference type="GO" id="GO:0003743">
    <property type="term" value="F:translation initiation factor activity"/>
    <property type="evidence" value="ECO:0007669"/>
    <property type="project" value="UniProtKB-KW"/>
</dbReference>
<dbReference type="GO" id="GO:0016281">
    <property type="term" value="C:eukaryotic translation initiation factor 4F complex"/>
    <property type="evidence" value="ECO:0007669"/>
    <property type="project" value="TreeGrafter"/>
</dbReference>
<evidence type="ECO:0000256" key="5">
    <source>
        <dbReference type="RuleBase" id="RU004374"/>
    </source>
</evidence>
<protein>
    <recommendedName>
        <fullName evidence="9">Translation initiation factor eIF4e</fullName>
    </recommendedName>
</protein>
<proteinExistence type="inferred from homology"/>
<reference evidence="7 8" key="1">
    <citation type="submission" date="2017-03" db="EMBL/GenBank/DDBJ databases">
        <title>Genomes of endolithic fungi from Antarctica.</title>
        <authorList>
            <person name="Coleine C."/>
            <person name="Masonjones S."/>
            <person name="Stajich J.E."/>
        </authorList>
    </citation>
    <scope>NUCLEOTIDE SEQUENCE [LARGE SCALE GENOMIC DNA]</scope>
    <source>
        <strain evidence="7 8">CCFEE 6315</strain>
    </source>
</reference>
<gene>
    <name evidence="7" type="ORF">B0A50_03670</name>
</gene>
<keyword evidence="2" id="KW-0810">Translation regulation</keyword>
<evidence type="ECO:0000313" key="7">
    <source>
        <dbReference type="EMBL" id="TKA29160.1"/>
    </source>
</evidence>
<dbReference type="AlphaFoldDB" id="A0A4U0U2F6"/>
<keyword evidence="4 5" id="KW-0648">Protein biosynthesis</keyword>
<evidence type="ECO:0000256" key="6">
    <source>
        <dbReference type="SAM" id="MobiDB-lite"/>
    </source>
</evidence>
<organism evidence="7 8">
    <name type="scientific">Salinomyces thailandicus</name>
    <dbReference type="NCBI Taxonomy" id="706561"/>
    <lineage>
        <taxon>Eukaryota</taxon>
        <taxon>Fungi</taxon>
        <taxon>Dikarya</taxon>
        <taxon>Ascomycota</taxon>
        <taxon>Pezizomycotina</taxon>
        <taxon>Dothideomycetes</taxon>
        <taxon>Dothideomycetidae</taxon>
        <taxon>Mycosphaerellales</taxon>
        <taxon>Teratosphaeriaceae</taxon>
        <taxon>Salinomyces</taxon>
    </lineage>
</organism>
<dbReference type="Proteomes" id="UP000308549">
    <property type="component" value="Unassembled WGS sequence"/>
</dbReference>
<comment type="similarity">
    <text evidence="5">Belongs to the eukaryotic initiation factor 4E family.</text>
</comment>
<dbReference type="PANTHER" id="PTHR11960:SF66">
    <property type="entry name" value="EUKARYOTIC TRANSLATION INITIATION FACTOR 4E TYPE 3"/>
    <property type="match status" value="1"/>
</dbReference>
<dbReference type="PANTHER" id="PTHR11960">
    <property type="entry name" value="EUKARYOTIC TRANSLATION INITIATION FACTOR 4E RELATED"/>
    <property type="match status" value="1"/>
</dbReference>
<feature type="region of interest" description="Disordered" evidence="6">
    <location>
        <begin position="1"/>
        <end position="34"/>
    </location>
</feature>
<dbReference type="Gene3D" id="3.30.760.10">
    <property type="entry name" value="RNA Cap, Translation Initiation Factor Eif4e"/>
    <property type="match status" value="1"/>
</dbReference>
<keyword evidence="3 5" id="KW-0694">RNA-binding</keyword>
<evidence type="ECO:0008006" key="9">
    <source>
        <dbReference type="Google" id="ProtNLM"/>
    </source>
</evidence>
<keyword evidence="8" id="KW-1185">Reference proteome</keyword>
<accession>A0A4U0U2F6</accession>
<dbReference type="GO" id="GO:0006417">
    <property type="term" value="P:regulation of translation"/>
    <property type="evidence" value="ECO:0007669"/>
    <property type="project" value="UniProtKB-KW"/>
</dbReference>
<dbReference type="OrthoDB" id="17977at2759"/>
<evidence type="ECO:0000256" key="1">
    <source>
        <dbReference type="ARBA" id="ARBA00022540"/>
    </source>
</evidence>
<name>A0A4U0U2F6_9PEZI</name>
<dbReference type="GO" id="GO:0000340">
    <property type="term" value="F:RNA 7-methylguanosine cap binding"/>
    <property type="evidence" value="ECO:0007669"/>
    <property type="project" value="TreeGrafter"/>
</dbReference>
<dbReference type="InterPro" id="IPR001040">
    <property type="entry name" value="TIF_eIF_4E"/>
</dbReference>
<feature type="region of interest" description="Disordered" evidence="6">
    <location>
        <begin position="73"/>
        <end position="110"/>
    </location>
</feature>
<evidence type="ECO:0000256" key="3">
    <source>
        <dbReference type="ARBA" id="ARBA00022884"/>
    </source>
</evidence>
<dbReference type="EMBL" id="NAJL01000015">
    <property type="protein sequence ID" value="TKA29160.1"/>
    <property type="molecule type" value="Genomic_DNA"/>
</dbReference>
<evidence type="ECO:0000313" key="8">
    <source>
        <dbReference type="Proteomes" id="UP000308549"/>
    </source>
</evidence>
<sequence length="304" mass="34015">MADASSNPPRVRLTNNLPPLVEDGTTTTSSPARGAEMRNFLQARLQKNRAPPLVHAWDFYHDRQDRTHSTNLSNAAATTNNPQTSPSEHPPTDASTTTNTTTNEPKPPTPYEARLEHLAIIDDVRKFWNVFNNFPLTALSLRDSIHLFHKDIKPLWEHPRNLHGGSWTFRVPKPHAEAFWRDICLMAIGEQLQQAVEEPGRERFQDDVCGVSLGVRFNSVLVQVWNRDGGHEEGIRRVLETVLAGLAEELRPREGGYYYKRHREHAGFSGEVGVEGAEGREAARMDRQLQHGGSIDAGLGRGGS</sequence>
<dbReference type="SUPFAM" id="SSF55418">
    <property type="entry name" value="eIF4e-like"/>
    <property type="match status" value="1"/>
</dbReference>
<keyword evidence="1 5" id="KW-0396">Initiation factor</keyword>